<dbReference type="SUPFAM" id="SSF52833">
    <property type="entry name" value="Thioredoxin-like"/>
    <property type="match status" value="1"/>
</dbReference>
<accession>A0A5D0RDW3</accession>
<gene>
    <name evidence="1" type="primary">ytxJ</name>
    <name evidence="1" type="ORF">ES674_08055</name>
</gene>
<dbReference type="InterPro" id="IPR022551">
    <property type="entry name" value="BrxC"/>
</dbReference>
<dbReference type="Gene3D" id="3.40.30.10">
    <property type="entry name" value="Glutaredoxin"/>
    <property type="match status" value="1"/>
</dbReference>
<organism evidence="1 2">
    <name type="scientific">Bizionia myxarmorum</name>
    <dbReference type="NCBI Taxonomy" id="291186"/>
    <lineage>
        <taxon>Bacteria</taxon>
        <taxon>Pseudomonadati</taxon>
        <taxon>Bacteroidota</taxon>
        <taxon>Flavobacteriia</taxon>
        <taxon>Flavobacteriales</taxon>
        <taxon>Flavobacteriaceae</taxon>
        <taxon>Bizionia</taxon>
    </lineage>
</organism>
<dbReference type="AlphaFoldDB" id="A0A5D0RDW3"/>
<evidence type="ECO:0000313" key="1">
    <source>
        <dbReference type="EMBL" id="TYB79692.1"/>
    </source>
</evidence>
<reference evidence="1 2" key="1">
    <citation type="submission" date="2019-08" db="EMBL/GenBank/DDBJ databases">
        <title>Genomes of Antarctic Bizionia species.</title>
        <authorList>
            <person name="Bowman J.P."/>
        </authorList>
    </citation>
    <scope>NUCLEOTIDE SEQUENCE [LARGE SCALE GENOMIC DNA]</scope>
    <source>
        <strain evidence="1 2">ADA-4</strain>
    </source>
</reference>
<dbReference type="Proteomes" id="UP000323720">
    <property type="component" value="Unassembled WGS sequence"/>
</dbReference>
<dbReference type="EMBL" id="VSKK01000001">
    <property type="protein sequence ID" value="TYB79692.1"/>
    <property type="molecule type" value="Genomic_DNA"/>
</dbReference>
<name>A0A5D0RDW3_9FLAO</name>
<dbReference type="NCBIfam" id="TIGR04019">
    <property type="entry name" value="B_thiol_YtxJ"/>
    <property type="match status" value="1"/>
</dbReference>
<comment type="caution">
    <text evidence="1">The sequence shown here is derived from an EMBL/GenBank/DDBJ whole genome shotgun (WGS) entry which is preliminary data.</text>
</comment>
<protein>
    <submittedName>
        <fullName evidence="1">Bacillithiol system redox-active protein YtxJ</fullName>
    </submittedName>
</protein>
<evidence type="ECO:0000313" key="2">
    <source>
        <dbReference type="Proteomes" id="UP000323720"/>
    </source>
</evidence>
<dbReference type="OrthoDB" id="677051at2"/>
<proteinExistence type="predicted"/>
<dbReference type="RefSeq" id="WP_148403425.1">
    <property type="nucleotide sequence ID" value="NZ_VSKK01000001.1"/>
</dbReference>
<dbReference type="Pfam" id="PF11009">
    <property type="entry name" value="BrxC"/>
    <property type="match status" value="1"/>
</dbReference>
<sequence>MSFINKLFGGSSEPKEEKLLPWKALTTVSQLDDISEKSKIKTQIIFKHSTRCGISKMAMKQFVSDYDMDLPVDLYYLDLLNYRDVSNETGYKFQVMHESPQILIIKNGVSVAHASHGGINDMDLQRFA</sequence>
<dbReference type="InterPro" id="IPR036249">
    <property type="entry name" value="Thioredoxin-like_sf"/>
</dbReference>
<keyword evidence="2" id="KW-1185">Reference proteome</keyword>